<feature type="transmembrane region" description="Helical" evidence="7">
    <location>
        <begin position="294"/>
        <end position="315"/>
    </location>
</feature>
<feature type="transmembrane region" description="Helical" evidence="7">
    <location>
        <begin position="179"/>
        <end position="197"/>
    </location>
</feature>
<keyword evidence="3" id="KW-1003">Cell membrane</keyword>
<evidence type="ECO:0000256" key="2">
    <source>
        <dbReference type="ARBA" id="ARBA00022448"/>
    </source>
</evidence>
<feature type="transmembrane region" description="Helical" evidence="7">
    <location>
        <begin position="51"/>
        <end position="74"/>
    </location>
</feature>
<dbReference type="GO" id="GO:0022857">
    <property type="term" value="F:transmembrane transporter activity"/>
    <property type="evidence" value="ECO:0007669"/>
    <property type="project" value="InterPro"/>
</dbReference>
<accession>A0A6M1R2N2</accession>
<dbReference type="GO" id="GO:0005886">
    <property type="term" value="C:plasma membrane"/>
    <property type="evidence" value="ECO:0007669"/>
    <property type="project" value="UniProtKB-SubCell"/>
</dbReference>
<dbReference type="InterPro" id="IPR011701">
    <property type="entry name" value="MFS"/>
</dbReference>
<feature type="transmembrane region" description="Helical" evidence="7">
    <location>
        <begin position="263"/>
        <end position="282"/>
    </location>
</feature>
<feature type="transmembrane region" description="Helical" evidence="7">
    <location>
        <begin position="321"/>
        <end position="340"/>
    </location>
</feature>
<evidence type="ECO:0000256" key="5">
    <source>
        <dbReference type="ARBA" id="ARBA00022989"/>
    </source>
</evidence>
<evidence type="ECO:0000313" key="9">
    <source>
        <dbReference type="EMBL" id="NGN94170.1"/>
    </source>
</evidence>
<feature type="transmembrane region" description="Helical" evidence="7">
    <location>
        <begin position="86"/>
        <end position="105"/>
    </location>
</feature>
<keyword evidence="4 7" id="KW-0812">Transmembrane</keyword>
<dbReference type="InterPro" id="IPR020846">
    <property type="entry name" value="MFS_dom"/>
</dbReference>
<feature type="transmembrane region" description="Helical" evidence="7">
    <location>
        <begin position="389"/>
        <end position="407"/>
    </location>
</feature>
<gene>
    <name evidence="9" type="ORF">G5C66_15655</name>
</gene>
<name>A0A6M1R2N2_9ACTN</name>
<dbReference type="Gene3D" id="1.20.1250.20">
    <property type="entry name" value="MFS general substrate transporter like domains"/>
    <property type="match status" value="1"/>
</dbReference>
<evidence type="ECO:0000256" key="6">
    <source>
        <dbReference type="ARBA" id="ARBA00023136"/>
    </source>
</evidence>
<reference evidence="9 10" key="1">
    <citation type="submission" date="2020-02" db="EMBL/GenBank/DDBJ databases">
        <title>Whole-genome analyses of novel actinobacteria.</title>
        <authorList>
            <person name="Sahin N."/>
        </authorList>
    </citation>
    <scope>NUCLEOTIDE SEQUENCE [LARGE SCALE GENOMIC DNA]</scope>
    <source>
        <strain evidence="9 10">KC13</strain>
    </source>
</reference>
<keyword evidence="2" id="KW-0813">Transport</keyword>
<dbReference type="SUPFAM" id="SSF103473">
    <property type="entry name" value="MFS general substrate transporter"/>
    <property type="match status" value="1"/>
</dbReference>
<dbReference type="PROSITE" id="PS50850">
    <property type="entry name" value="MFS"/>
    <property type="match status" value="1"/>
</dbReference>
<comment type="subcellular location">
    <subcellularLocation>
        <location evidence="1">Cell membrane</location>
        <topology evidence="1">Multi-pass membrane protein</topology>
    </subcellularLocation>
</comment>
<keyword evidence="6 7" id="KW-0472">Membrane</keyword>
<dbReference type="InterPro" id="IPR036259">
    <property type="entry name" value="MFS_trans_sf"/>
</dbReference>
<feature type="transmembrane region" description="Helical" evidence="7">
    <location>
        <begin position="144"/>
        <end position="167"/>
    </location>
</feature>
<dbReference type="Proteomes" id="UP000483261">
    <property type="component" value="Unassembled WGS sequence"/>
</dbReference>
<evidence type="ECO:0000256" key="1">
    <source>
        <dbReference type="ARBA" id="ARBA00004651"/>
    </source>
</evidence>
<evidence type="ECO:0000259" key="8">
    <source>
        <dbReference type="PROSITE" id="PS50850"/>
    </source>
</evidence>
<feature type="transmembrane region" description="Helical" evidence="7">
    <location>
        <begin position="111"/>
        <end position="132"/>
    </location>
</feature>
<dbReference type="RefSeq" id="WP_165111887.1">
    <property type="nucleotide sequence ID" value="NZ_JAALAA010000012.1"/>
</dbReference>
<dbReference type="AlphaFoldDB" id="A0A6M1R2N2"/>
<dbReference type="PANTHER" id="PTHR23517:SF2">
    <property type="entry name" value="MULTIDRUG RESISTANCE PROTEIN MDTH"/>
    <property type="match status" value="1"/>
</dbReference>
<evidence type="ECO:0000256" key="3">
    <source>
        <dbReference type="ARBA" id="ARBA00022475"/>
    </source>
</evidence>
<dbReference type="EMBL" id="JAALAA010000012">
    <property type="protein sequence ID" value="NGN94170.1"/>
    <property type="molecule type" value="Genomic_DNA"/>
</dbReference>
<keyword evidence="5 7" id="KW-1133">Transmembrane helix</keyword>
<dbReference type="PANTHER" id="PTHR23517">
    <property type="entry name" value="RESISTANCE PROTEIN MDTM, PUTATIVE-RELATED-RELATED"/>
    <property type="match status" value="1"/>
</dbReference>
<feature type="transmembrane region" description="Helical" evidence="7">
    <location>
        <begin position="361"/>
        <end position="383"/>
    </location>
</feature>
<feature type="transmembrane region" description="Helical" evidence="7">
    <location>
        <begin position="21"/>
        <end position="45"/>
    </location>
</feature>
<feature type="domain" description="Major facilitator superfamily (MFS) profile" evidence="8">
    <location>
        <begin position="1"/>
        <end position="413"/>
    </location>
</feature>
<protein>
    <submittedName>
        <fullName evidence="9">MFS transporter</fullName>
    </submittedName>
</protein>
<keyword evidence="10" id="KW-1185">Reference proteome</keyword>
<organism evidence="9 10">
    <name type="scientific">Nocardioides turkmenicus</name>
    <dbReference type="NCBI Taxonomy" id="2711220"/>
    <lineage>
        <taxon>Bacteria</taxon>
        <taxon>Bacillati</taxon>
        <taxon>Actinomycetota</taxon>
        <taxon>Actinomycetes</taxon>
        <taxon>Propionibacteriales</taxon>
        <taxon>Nocardioidaceae</taxon>
        <taxon>Nocardioides</taxon>
    </lineage>
</organism>
<evidence type="ECO:0000256" key="7">
    <source>
        <dbReference type="SAM" id="Phobius"/>
    </source>
</evidence>
<evidence type="ECO:0000313" key="10">
    <source>
        <dbReference type="Proteomes" id="UP000483261"/>
    </source>
</evidence>
<sequence length="441" mass="46234">MSTSPALRLRDFLAALPREGRWLLATVAIQLLGRGMTLPFTIIYLHEVRGFDLGLAGTLMGLIAIVGFVVTGPAGSLIDRYGARPVILGGLACAIAGDIMLAFAATPVLAAAALCLLGVQAGVSWPAANALVATVVEGELRQRYYGVNFALINLGIGVGGVIGGLFIDVTQPETFTYAFLGNAATFTIPALVLLGPLRHLHGRAARPAADEPHATASYATILRRPEVIWLVVIGVLLSTLGYGQIESGFPAYSRQISEVSTRVVGFAFVVNCAVIVLAQFWVMNRVSGKRRTRVLIATAGIWAFAWIVFGATGLVPGSVAAIVGVVAFQGLFFALGETLMQSAFPALTNDMAPDHLRGRYNAINSASFQTGAIVGPILAGFLLEHGQSTLFIALMVVGCVGIVAGSLRLERRITPAVNGLRPALIAESARTDADVGRVSSS</sequence>
<feature type="transmembrane region" description="Helical" evidence="7">
    <location>
        <begin position="227"/>
        <end position="243"/>
    </location>
</feature>
<comment type="caution">
    <text evidence="9">The sequence shown here is derived from an EMBL/GenBank/DDBJ whole genome shotgun (WGS) entry which is preliminary data.</text>
</comment>
<dbReference type="InterPro" id="IPR050171">
    <property type="entry name" value="MFS_Transporters"/>
</dbReference>
<evidence type="ECO:0000256" key="4">
    <source>
        <dbReference type="ARBA" id="ARBA00022692"/>
    </source>
</evidence>
<dbReference type="Pfam" id="PF07690">
    <property type="entry name" value="MFS_1"/>
    <property type="match status" value="1"/>
</dbReference>
<proteinExistence type="predicted"/>